<keyword evidence="5" id="KW-0274">FAD</keyword>
<dbReference type="NCBIfam" id="TIGR01988">
    <property type="entry name" value="Ubi-OHases"/>
    <property type="match status" value="1"/>
</dbReference>
<evidence type="ECO:0000256" key="5">
    <source>
        <dbReference type="ARBA" id="ARBA00022827"/>
    </source>
</evidence>
<dbReference type="AlphaFoldDB" id="A0A423PDW8"/>
<dbReference type="Pfam" id="PF01494">
    <property type="entry name" value="FAD_binding_3"/>
    <property type="match status" value="1"/>
</dbReference>
<dbReference type="PANTHER" id="PTHR43876:SF8">
    <property type="entry name" value="2-OCTAPRENYL-6-METHOXYPHENOL HYDROXYLASE"/>
    <property type="match status" value="1"/>
</dbReference>
<dbReference type="InterPro" id="IPR036188">
    <property type="entry name" value="FAD/NAD-bd_sf"/>
</dbReference>
<evidence type="ECO:0000313" key="9">
    <source>
        <dbReference type="EMBL" id="ROO23787.1"/>
    </source>
</evidence>
<dbReference type="PRINTS" id="PR00420">
    <property type="entry name" value="RNGMNOXGNASE"/>
</dbReference>
<keyword evidence="10" id="KW-1185">Reference proteome</keyword>
<protein>
    <submittedName>
        <fullName evidence="9">2-octaprenyl-6-methoxyphenyl hydroxylase</fullName>
    </submittedName>
</protein>
<comment type="similarity">
    <text evidence="3">Belongs to the UbiH/COQ6 family.</text>
</comment>
<dbReference type="GO" id="GO:0071949">
    <property type="term" value="F:FAD binding"/>
    <property type="evidence" value="ECO:0007669"/>
    <property type="project" value="InterPro"/>
</dbReference>
<gene>
    <name evidence="9" type="ORF">SAJA_14925</name>
</gene>
<comment type="caution">
    <text evidence="9">The sequence shown here is derived from an EMBL/GenBank/DDBJ whole genome shotgun (WGS) entry which is preliminary data.</text>
</comment>
<dbReference type="UniPathway" id="UPA00232"/>
<evidence type="ECO:0000256" key="2">
    <source>
        <dbReference type="ARBA" id="ARBA00004749"/>
    </source>
</evidence>
<dbReference type="InterPro" id="IPR051205">
    <property type="entry name" value="UbiH/COQ6_monooxygenase"/>
</dbReference>
<dbReference type="EMBL" id="AYKG01000069">
    <property type="protein sequence ID" value="ROO23787.1"/>
    <property type="molecule type" value="Genomic_DNA"/>
</dbReference>
<evidence type="ECO:0000259" key="8">
    <source>
        <dbReference type="Pfam" id="PF01494"/>
    </source>
</evidence>
<comment type="cofactor">
    <cofactor evidence="1">
        <name>FAD</name>
        <dbReference type="ChEBI" id="CHEBI:57692"/>
    </cofactor>
</comment>
<dbReference type="RefSeq" id="WP_123659420.1">
    <property type="nucleotide sequence ID" value="NZ_AYKG01000069.1"/>
</dbReference>
<keyword evidence="6" id="KW-0560">Oxidoreductase</keyword>
<dbReference type="InterPro" id="IPR002938">
    <property type="entry name" value="FAD-bd"/>
</dbReference>
<dbReference type="InterPro" id="IPR010971">
    <property type="entry name" value="UbiH/COQ6"/>
</dbReference>
<proteinExistence type="inferred from homology"/>
<reference evidence="9 10" key="1">
    <citation type="submission" date="2013-10" db="EMBL/GenBank/DDBJ databases">
        <title>Salinisphaera japonica YTM-1 Genome Sequencing.</title>
        <authorList>
            <person name="Lai Q."/>
            <person name="Li C."/>
            <person name="Shao Z."/>
        </authorList>
    </citation>
    <scope>NUCLEOTIDE SEQUENCE [LARGE SCALE GENOMIC DNA]</scope>
    <source>
        <strain evidence="9 10">YTM-1</strain>
    </source>
</reference>
<evidence type="ECO:0000313" key="10">
    <source>
        <dbReference type="Proteomes" id="UP000285310"/>
    </source>
</evidence>
<evidence type="ECO:0000256" key="1">
    <source>
        <dbReference type="ARBA" id="ARBA00001974"/>
    </source>
</evidence>
<dbReference type="GO" id="GO:0008681">
    <property type="term" value="F:2-octaprenyl-6-methoxyphenol hydroxylase activity"/>
    <property type="evidence" value="ECO:0007669"/>
    <property type="project" value="TreeGrafter"/>
</dbReference>
<organism evidence="9 10">
    <name type="scientific">Salinisphaera japonica YTM-1</name>
    <dbReference type="NCBI Taxonomy" id="1209778"/>
    <lineage>
        <taxon>Bacteria</taxon>
        <taxon>Pseudomonadati</taxon>
        <taxon>Pseudomonadota</taxon>
        <taxon>Gammaproteobacteria</taxon>
        <taxon>Salinisphaerales</taxon>
        <taxon>Salinisphaeraceae</taxon>
        <taxon>Salinisphaera</taxon>
    </lineage>
</organism>
<dbReference type="FunCoup" id="A0A423PDW8">
    <property type="interactions" value="124"/>
</dbReference>
<dbReference type="SUPFAM" id="SSF51905">
    <property type="entry name" value="FAD/NAD(P)-binding domain"/>
    <property type="match status" value="1"/>
</dbReference>
<dbReference type="InParanoid" id="A0A423PDW8"/>
<evidence type="ECO:0000256" key="6">
    <source>
        <dbReference type="ARBA" id="ARBA00023002"/>
    </source>
</evidence>
<keyword evidence="4" id="KW-0285">Flavoprotein</keyword>
<evidence type="ECO:0000256" key="7">
    <source>
        <dbReference type="ARBA" id="ARBA00023033"/>
    </source>
</evidence>
<dbReference type="Proteomes" id="UP000285310">
    <property type="component" value="Unassembled WGS sequence"/>
</dbReference>
<name>A0A423PDW8_9GAMM</name>
<feature type="domain" description="FAD-binding" evidence="8">
    <location>
        <begin position="4"/>
        <end position="325"/>
    </location>
</feature>
<keyword evidence="7" id="KW-0503">Monooxygenase</keyword>
<comment type="pathway">
    <text evidence="2">Cofactor biosynthesis; ubiquinone biosynthesis.</text>
</comment>
<sequence length="409" mass="42592">MSREYDIAVVGGGLAGASLACALADTGLSVALIEAVAFDAPADDNLKARTTALAWGTRAMFESLDLWGAMADSAAAIERLHVSQAGYFGRVTVAADEYDLPALGYVVPNTAMIAALRDRLAAQAHVDIIAPALFESLDYNGQGHPVLTLDDGRAVHARLVIGADGQKSAVRAALGIGAQVDDYGQSAIITVVTPERAHEGCAYERFLPGGPLALLPRTPDTCAAVWAVPTDEATELCSASETAFTQALNAAFGHRLGALTLAGPRGAYPLARVLADQAVAPRAALIGNAGHALHPAAAQGFNLSIRDALGLADIIREHQGLKGDAFDPGDADMLAAWAEARRPDQHRVANFTDGIVRLFSNHLPGLGHARGAGLFGLSLAPGLRADMARRSMGLALLDDLPRVDKGIKR</sequence>
<dbReference type="PROSITE" id="PS51257">
    <property type="entry name" value="PROKAR_LIPOPROTEIN"/>
    <property type="match status" value="1"/>
</dbReference>
<accession>A0A423PDW8</accession>
<evidence type="ECO:0000256" key="3">
    <source>
        <dbReference type="ARBA" id="ARBA00005349"/>
    </source>
</evidence>
<dbReference type="OrthoDB" id="9769565at2"/>
<dbReference type="PANTHER" id="PTHR43876">
    <property type="entry name" value="UBIQUINONE BIOSYNTHESIS MONOOXYGENASE COQ6, MITOCHONDRIAL"/>
    <property type="match status" value="1"/>
</dbReference>
<dbReference type="NCBIfam" id="NF004356">
    <property type="entry name" value="PRK05732.1"/>
    <property type="match status" value="1"/>
</dbReference>
<dbReference type="Gene3D" id="3.50.50.60">
    <property type="entry name" value="FAD/NAD(P)-binding domain"/>
    <property type="match status" value="2"/>
</dbReference>
<dbReference type="GO" id="GO:0006744">
    <property type="term" value="P:ubiquinone biosynthetic process"/>
    <property type="evidence" value="ECO:0007669"/>
    <property type="project" value="UniProtKB-UniPathway"/>
</dbReference>
<evidence type="ECO:0000256" key="4">
    <source>
        <dbReference type="ARBA" id="ARBA00022630"/>
    </source>
</evidence>